<evidence type="ECO:0000256" key="3">
    <source>
        <dbReference type="ARBA" id="ARBA00022975"/>
    </source>
</evidence>
<dbReference type="InterPro" id="IPR036792">
    <property type="entry name" value="Asp_carbatrfase_reg_C_sf"/>
</dbReference>
<dbReference type="Gene3D" id="3.30.70.140">
    <property type="entry name" value="Aspartate carbamoyltransferase regulatory subunit, N-terminal domain"/>
    <property type="match status" value="1"/>
</dbReference>
<dbReference type="InterPro" id="IPR020542">
    <property type="entry name" value="Asp_carbamoyltrfase_reg_C"/>
</dbReference>
<evidence type="ECO:0000313" key="6">
    <source>
        <dbReference type="EMBL" id="EKU93448.1"/>
    </source>
</evidence>
<sequence length="145" mass="16351">MLEVSSITNGVVIDHIQPGDGYKIFNLLNLNRAQDRVALMMNVDSQLLGKKDIIKIQGDLSDINFDILSVVDPHITVNYIKDSQIVDKGEVALPKRINSYLSCTNPRCITNTEPHIEPSFILVDPVESVYACEYCEHLYDTEELK</sequence>
<dbReference type="SUPFAM" id="SSF57825">
    <property type="entry name" value="Aspartate carbamoyltransferase, Regulatory-chain, C-terminal domain"/>
    <property type="match status" value="1"/>
</dbReference>
<gene>
    <name evidence="6" type="ORF">HMPREF9698_00980</name>
</gene>
<keyword evidence="2" id="KW-0862">Zinc</keyword>
<proteinExistence type="predicted"/>
<dbReference type="STRING" id="883081.HMPREF9698_00980"/>
<dbReference type="InterPro" id="IPR002801">
    <property type="entry name" value="Asp_carbamoylTrfase_reg"/>
</dbReference>
<dbReference type="EMBL" id="AGXA01000020">
    <property type="protein sequence ID" value="EKU93448.1"/>
    <property type="molecule type" value="Genomic_DNA"/>
</dbReference>
<dbReference type="GO" id="GO:0046872">
    <property type="term" value="F:metal ion binding"/>
    <property type="evidence" value="ECO:0007669"/>
    <property type="project" value="UniProtKB-KW"/>
</dbReference>
<dbReference type="GO" id="GO:0006221">
    <property type="term" value="P:pyrimidine nucleotide biosynthetic process"/>
    <property type="evidence" value="ECO:0007669"/>
    <property type="project" value="UniProtKB-KW"/>
</dbReference>
<dbReference type="OrthoDB" id="5599321at2"/>
<reference evidence="6 7" key="1">
    <citation type="submission" date="2012-09" db="EMBL/GenBank/DDBJ databases">
        <title>The Genome Sequence of Alloiococcus otitis ATCC 51267.</title>
        <authorList>
            <consortium name="The Broad Institute Genome Sequencing Platform"/>
            <person name="Earl A."/>
            <person name="Ward D."/>
            <person name="Feldgarden M."/>
            <person name="Gevers D."/>
            <person name="Huys G."/>
            <person name="Walker B."/>
            <person name="Young S.K."/>
            <person name="Zeng Q."/>
            <person name="Gargeya S."/>
            <person name="Fitzgerald M."/>
            <person name="Haas B."/>
            <person name="Abouelleil A."/>
            <person name="Alvarado L."/>
            <person name="Arachchi H.M."/>
            <person name="Berlin A.M."/>
            <person name="Chapman S.B."/>
            <person name="Goldberg J."/>
            <person name="Griggs A."/>
            <person name="Gujja S."/>
            <person name="Hansen M."/>
            <person name="Howarth C."/>
            <person name="Imamovic A."/>
            <person name="Larimer J."/>
            <person name="McCowen C."/>
            <person name="Montmayeur A."/>
            <person name="Murphy C."/>
            <person name="Neiman D."/>
            <person name="Pearson M."/>
            <person name="Priest M."/>
            <person name="Roberts A."/>
            <person name="Saif S."/>
            <person name="Shea T."/>
            <person name="Sisk P."/>
            <person name="Sykes S."/>
            <person name="Wortman J."/>
            <person name="Nusbaum C."/>
            <person name="Birren B."/>
        </authorList>
    </citation>
    <scope>NUCLEOTIDE SEQUENCE [LARGE SCALE GENOMIC DNA]</scope>
    <source>
        <strain evidence="6 7">ATCC 51267</strain>
    </source>
</reference>
<evidence type="ECO:0000259" key="4">
    <source>
        <dbReference type="Pfam" id="PF01948"/>
    </source>
</evidence>
<dbReference type="AlphaFoldDB" id="K9E9U1"/>
<keyword evidence="6" id="KW-0808">Transferase</keyword>
<dbReference type="Pfam" id="PF02748">
    <property type="entry name" value="PyrI_C"/>
    <property type="match status" value="1"/>
</dbReference>
<evidence type="ECO:0000259" key="5">
    <source>
        <dbReference type="Pfam" id="PF02748"/>
    </source>
</evidence>
<dbReference type="eggNOG" id="COG1781">
    <property type="taxonomic scope" value="Bacteria"/>
</dbReference>
<dbReference type="GO" id="GO:0006207">
    <property type="term" value="P:'de novo' pyrimidine nucleobase biosynthetic process"/>
    <property type="evidence" value="ECO:0007669"/>
    <property type="project" value="InterPro"/>
</dbReference>
<feature type="domain" description="Aspartate carbamoyltransferase regulatory subunit C-terminal" evidence="5">
    <location>
        <begin position="96"/>
        <end position="143"/>
    </location>
</feature>
<dbReference type="Gene3D" id="2.30.30.20">
    <property type="entry name" value="Aspartate carbamoyltransferase regulatory subunit, C-terminal domain"/>
    <property type="match status" value="1"/>
</dbReference>
<name>K9E9U1_9LACT</name>
<dbReference type="SUPFAM" id="SSF54893">
    <property type="entry name" value="Aspartate carbamoyltransferase, Regulatory-chain, N-terminal domain"/>
    <property type="match status" value="1"/>
</dbReference>
<dbReference type="Proteomes" id="UP000009875">
    <property type="component" value="Unassembled WGS sequence"/>
</dbReference>
<dbReference type="RefSeq" id="WP_003777969.1">
    <property type="nucleotide sequence ID" value="NZ_JH992959.1"/>
</dbReference>
<keyword evidence="3" id="KW-0665">Pyrimidine biosynthesis</keyword>
<evidence type="ECO:0000256" key="1">
    <source>
        <dbReference type="ARBA" id="ARBA00022723"/>
    </source>
</evidence>
<dbReference type="GO" id="GO:0016740">
    <property type="term" value="F:transferase activity"/>
    <property type="evidence" value="ECO:0007669"/>
    <property type="project" value="UniProtKB-KW"/>
</dbReference>
<keyword evidence="7" id="KW-1185">Reference proteome</keyword>
<dbReference type="InterPro" id="IPR036793">
    <property type="entry name" value="Asp_carbatrfase_reg_N_sf"/>
</dbReference>
<dbReference type="GO" id="GO:0009347">
    <property type="term" value="C:aspartate carbamoyltransferase complex"/>
    <property type="evidence" value="ECO:0007669"/>
    <property type="project" value="InterPro"/>
</dbReference>
<evidence type="ECO:0000313" key="7">
    <source>
        <dbReference type="Proteomes" id="UP000009875"/>
    </source>
</evidence>
<keyword evidence="1" id="KW-0479">Metal-binding</keyword>
<dbReference type="PANTHER" id="PTHR35805:SF1">
    <property type="entry name" value="ASPARTATE CARBAMOYLTRANSFERASE REGULATORY CHAIN"/>
    <property type="match status" value="1"/>
</dbReference>
<organism evidence="6 7">
    <name type="scientific">Alloiococcus otitis ATCC 51267</name>
    <dbReference type="NCBI Taxonomy" id="883081"/>
    <lineage>
        <taxon>Bacteria</taxon>
        <taxon>Bacillati</taxon>
        <taxon>Bacillota</taxon>
        <taxon>Bacilli</taxon>
        <taxon>Lactobacillales</taxon>
        <taxon>Carnobacteriaceae</taxon>
        <taxon>Alloiococcus</taxon>
    </lineage>
</organism>
<accession>K9E9U1</accession>
<evidence type="ECO:0000256" key="2">
    <source>
        <dbReference type="ARBA" id="ARBA00022833"/>
    </source>
</evidence>
<protein>
    <submittedName>
        <fullName evidence="6">Aspartate carbamoyltransferase, regulatory subunit</fullName>
    </submittedName>
</protein>
<dbReference type="PANTHER" id="PTHR35805">
    <property type="entry name" value="ASPARTATE CARBAMOYLTRANSFERASE REGULATORY CHAIN"/>
    <property type="match status" value="1"/>
</dbReference>
<feature type="domain" description="Aspartate carbamoyltransferase regulatory subunit N-terminal" evidence="4">
    <location>
        <begin position="2"/>
        <end position="91"/>
    </location>
</feature>
<dbReference type="HOGENOM" id="CLU_128576_0_0_9"/>
<dbReference type="Pfam" id="PF01948">
    <property type="entry name" value="PyrI"/>
    <property type="match status" value="1"/>
</dbReference>
<comment type="caution">
    <text evidence="6">The sequence shown here is derived from an EMBL/GenBank/DDBJ whole genome shotgun (WGS) entry which is preliminary data.</text>
</comment>
<dbReference type="InterPro" id="IPR020545">
    <property type="entry name" value="Asp_carbamoyltransf_reg_N"/>
</dbReference>
<dbReference type="NCBIfam" id="NF002063">
    <property type="entry name" value="PRK00893.1-3"/>
    <property type="match status" value="1"/>
</dbReference>